<evidence type="ECO:0000313" key="4">
    <source>
        <dbReference type="Proteomes" id="UP000247781"/>
    </source>
</evidence>
<dbReference type="AlphaFoldDB" id="A0A318HEV4"/>
<dbReference type="EMBL" id="QJJU01000011">
    <property type="protein sequence ID" value="PXX07317.1"/>
    <property type="molecule type" value="Genomic_DNA"/>
</dbReference>
<reference evidence="4" key="1">
    <citation type="submission" date="2018-05" db="EMBL/GenBank/DDBJ databases">
        <authorList>
            <person name="Deangelis K."/>
            <person name="Huntemann M."/>
            <person name="Clum A."/>
            <person name="Pillay M."/>
            <person name="Palaniappan K."/>
            <person name="Varghese N."/>
            <person name="Mikhailova N."/>
            <person name="Stamatis D."/>
            <person name="Reddy T."/>
            <person name="Daum C."/>
            <person name="Shapiro N."/>
            <person name="Ivanova N."/>
            <person name="Kyrpides N."/>
            <person name="Woyke T."/>
        </authorList>
    </citation>
    <scope>NUCLEOTIDE SEQUENCE [LARGE SCALE GENOMIC DNA]</scope>
    <source>
        <strain evidence="4">GAS496</strain>
    </source>
</reference>
<comment type="caution">
    <text evidence="3">The sequence shown here is derived from an EMBL/GenBank/DDBJ whole genome shotgun (WGS) entry which is preliminary data.</text>
</comment>
<feature type="region of interest" description="Disordered" evidence="1">
    <location>
        <begin position="81"/>
        <end position="100"/>
    </location>
</feature>
<keyword evidence="2" id="KW-0732">Signal</keyword>
<gene>
    <name evidence="3" type="ORF">C8E89_111101</name>
</gene>
<sequence length="100" mass="9712">MGIALRYIAAPVLVAGVAVTIAGATASAADGQQPAQTTDASTASPDHGGAYCGQFCGAVSAYGDHPGGAAVPVSYGVGTPRLNPLSPVSIRCRSSTPPVS</sequence>
<evidence type="ECO:0000256" key="2">
    <source>
        <dbReference type="SAM" id="SignalP"/>
    </source>
</evidence>
<dbReference type="Proteomes" id="UP000247781">
    <property type="component" value="Unassembled WGS sequence"/>
</dbReference>
<name>A0A318HEV4_9MYCO</name>
<protein>
    <submittedName>
        <fullName evidence="3">Uncharacterized protein</fullName>
    </submittedName>
</protein>
<reference evidence="3 4" key="2">
    <citation type="submission" date="2018-06" db="EMBL/GenBank/DDBJ databases">
        <title>Sequencing of bacterial isolates from soil warming experiment in Harvard Forest, Massachusetts, USA.</title>
        <authorList>
            <person name="Deangelis K.PhD."/>
        </authorList>
    </citation>
    <scope>NUCLEOTIDE SEQUENCE [LARGE SCALE GENOMIC DNA]</scope>
    <source>
        <strain evidence="3 4">GAS496</strain>
    </source>
</reference>
<accession>A0A318HEV4</accession>
<feature type="chain" id="PRO_5016377694" evidence="2">
    <location>
        <begin position="29"/>
        <end position="100"/>
    </location>
</feature>
<proteinExistence type="predicted"/>
<organism evidence="3 4">
    <name type="scientific">Mycolicibacterium moriokaense</name>
    <dbReference type="NCBI Taxonomy" id="39691"/>
    <lineage>
        <taxon>Bacteria</taxon>
        <taxon>Bacillati</taxon>
        <taxon>Actinomycetota</taxon>
        <taxon>Actinomycetes</taxon>
        <taxon>Mycobacteriales</taxon>
        <taxon>Mycobacteriaceae</taxon>
        <taxon>Mycolicibacterium</taxon>
    </lineage>
</organism>
<evidence type="ECO:0000313" key="3">
    <source>
        <dbReference type="EMBL" id="PXX07317.1"/>
    </source>
</evidence>
<feature type="signal peptide" evidence="2">
    <location>
        <begin position="1"/>
        <end position="28"/>
    </location>
</feature>
<evidence type="ECO:0000256" key="1">
    <source>
        <dbReference type="SAM" id="MobiDB-lite"/>
    </source>
</evidence>
<dbReference type="RefSeq" id="WP_110317391.1">
    <property type="nucleotide sequence ID" value="NZ_QJJU01000011.1"/>
</dbReference>
<keyword evidence="4" id="KW-1185">Reference proteome</keyword>